<dbReference type="InterPro" id="IPR050583">
    <property type="entry name" value="Mycobacterial_A85_antigen"/>
</dbReference>
<feature type="transmembrane region" description="Helical" evidence="1">
    <location>
        <begin position="427"/>
        <end position="448"/>
    </location>
</feature>
<dbReference type="Proteomes" id="UP000186465">
    <property type="component" value="Unassembled WGS sequence"/>
</dbReference>
<dbReference type="InterPro" id="IPR029058">
    <property type="entry name" value="AB_hydrolase_fold"/>
</dbReference>
<dbReference type="InterPro" id="IPR000801">
    <property type="entry name" value="Esterase-like"/>
</dbReference>
<dbReference type="Gene3D" id="3.40.50.1820">
    <property type="entry name" value="alpha/beta hydrolase"/>
    <property type="match status" value="1"/>
</dbReference>
<proteinExistence type="predicted"/>
<feature type="transmembrane region" description="Helical" evidence="1">
    <location>
        <begin position="20"/>
        <end position="41"/>
    </location>
</feature>
<protein>
    <recommendedName>
        <fullName evidence="4">Esterase</fullName>
    </recommendedName>
</protein>
<keyword evidence="1" id="KW-0472">Membrane</keyword>
<dbReference type="PANTHER" id="PTHR48098:SF1">
    <property type="entry name" value="DIACYLGLYCEROL ACYLTRANSFERASE_MYCOLYLTRANSFERASE AG85A"/>
    <property type="match status" value="1"/>
</dbReference>
<gene>
    <name evidence="2" type="ORF">BM477_02350</name>
</gene>
<accession>A0A1Q5PRU5</accession>
<comment type="caution">
    <text evidence="2">The sequence shown here is derived from an EMBL/GenBank/DDBJ whole genome shotgun (WGS) entry which is preliminary data.</text>
</comment>
<evidence type="ECO:0000256" key="1">
    <source>
        <dbReference type="SAM" id="Phobius"/>
    </source>
</evidence>
<dbReference type="GO" id="GO:0016747">
    <property type="term" value="F:acyltransferase activity, transferring groups other than amino-acyl groups"/>
    <property type="evidence" value="ECO:0007669"/>
    <property type="project" value="TreeGrafter"/>
</dbReference>
<dbReference type="AlphaFoldDB" id="A0A1Q5PRU5"/>
<dbReference type="Pfam" id="PF00756">
    <property type="entry name" value="Esterase"/>
    <property type="match status" value="1"/>
</dbReference>
<sequence>MSSLLPLGLFGRPISLVGPTAITTTVVAFILSLLLAGLLVSKRQKKRPIWWRLGGLGLGVAATLMAFVILVNAMIGFYPTTTELIDEDGSIPVTEVKQLSPLTPPLSQQHAGREQLLEAPQSISAQAGKEWHPEYAVSAGNNGAVRLLTEFTGPLSGITLPVYIWAPRGFNLNNPAGQPKYRVIQLLHGSPGNAEGSQHVLRAGDLLQNAIDQGKIPPTIMVFPDLNVDGREPDCVDLQDRPRVETWAAKEIPTMIRSLFPQVSDQRSDWTLMGVSAGAYCAVRTGLAHPEVFGSIVSFSGYNRPIIGLLTQADVETYNANTLTTIIALPRKYPSRVLLASNSSDADADRVAFAVNEISLLPGDEFAKLTLTGGHNWGAWSDGFPDAMSWLAGDRTIGRIQPLGKGLGANHASVNAPTEGWWGIRSVIMIVLIAVISLMLSFFTVSFGKRPLPTRHAESTRLRNLRVFLPHYLLSLMLVAASSVLLVLTMFMIFNANLEFYASWQDVVREVGVLLATR</sequence>
<keyword evidence="1" id="KW-0812">Transmembrane</keyword>
<dbReference type="STRING" id="156892.BM477_02350"/>
<name>A0A1Q5PRU5_9ACTO</name>
<dbReference type="RefSeq" id="WP_075361079.1">
    <property type="nucleotide sequence ID" value="NZ_MPDM01000002.1"/>
</dbReference>
<dbReference type="PANTHER" id="PTHR48098">
    <property type="entry name" value="ENTEROCHELIN ESTERASE-RELATED"/>
    <property type="match status" value="1"/>
</dbReference>
<evidence type="ECO:0000313" key="3">
    <source>
        <dbReference type="Proteomes" id="UP000186465"/>
    </source>
</evidence>
<evidence type="ECO:0000313" key="2">
    <source>
        <dbReference type="EMBL" id="OKL50253.1"/>
    </source>
</evidence>
<feature type="transmembrane region" description="Helical" evidence="1">
    <location>
        <begin position="53"/>
        <end position="78"/>
    </location>
</feature>
<evidence type="ECO:0008006" key="4">
    <source>
        <dbReference type="Google" id="ProtNLM"/>
    </source>
</evidence>
<organism evidence="2 3">
    <name type="scientific">Boudabousia marimammalium</name>
    <dbReference type="NCBI Taxonomy" id="156892"/>
    <lineage>
        <taxon>Bacteria</taxon>
        <taxon>Bacillati</taxon>
        <taxon>Actinomycetota</taxon>
        <taxon>Actinomycetes</taxon>
        <taxon>Actinomycetales</taxon>
        <taxon>Actinomycetaceae</taxon>
        <taxon>Boudabousia</taxon>
    </lineage>
</organism>
<keyword evidence="3" id="KW-1185">Reference proteome</keyword>
<feature type="transmembrane region" description="Helical" evidence="1">
    <location>
        <begin position="469"/>
        <end position="494"/>
    </location>
</feature>
<reference evidence="3" key="1">
    <citation type="submission" date="2016-11" db="EMBL/GenBank/DDBJ databases">
        <title>Actinomyces gypaetusis sp. nov. isolated from Gypaetus barbatus in Qinghai Tibet Plateau China.</title>
        <authorList>
            <person name="Meng X."/>
        </authorList>
    </citation>
    <scope>NUCLEOTIDE SEQUENCE [LARGE SCALE GENOMIC DNA]</scope>
    <source>
        <strain evidence="3">DSM 15383</strain>
    </source>
</reference>
<dbReference type="SUPFAM" id="SSF53474">
    <property type="entry name" value="alpha/beta-Hydrolases"/>
    <property type="match status" value="1"/>
</dbReference>
<keyword evidence="1" id="KW-1133">Transmembrane helix</keyword>
<dbReference type="EMBL" id="MPDM01000002">
    <property type="protein sequence ID" value="OKL50253.1"/>
    <property type="molecule type" value="Genomic_DNA"/>
</dbReference>
<dbReference type="OrthoDB" id="3723842at2"/>